<dbReference type="PROSITE" id="PS51138">
    <property type="entry name" value="ENT"/>
    <property type="match status" value="1"/>
</dbReference>
<protein>
    <recommendedName>
        <fullName evidence="5">ENT domain-containing protein</fullName>
    </recommendedName>
</protein>
<evidence type="ECO:0000256" key="2">
    <source>
        <dbReference type="ARBA" id="ARBA00023242"/>
    </source>
</evidence>
<feature type="coiled-coil region" evidence="3">
    <location>
        <begin position="80"/>
        <end position="107"/>
    </location>
</feature>
<proteinExistence type="predicted"/>
<dbReference type="EMBL" id="JAVIJP010000053">
    <property type="protein sequence ID" value="KAL3624591.1"/>
    <property type="molecule type" value="Genomic_DNA"/>
</dbReference>
<dbReference type="CDD" id="cd22744">
    <property type="entry name" value="OTU"/>
    <property type="match status" value="1"/>
</dbReference>
<dbReference type="Gene3D" id="1.10.1240.40">
    <property type="entry name" value="ENT domain"/>
    <property type="match status" value="1"/>
</dbReference>
<dbReference type="Proteomes" id="UP001632038">
    <property type="component" value="Unassembled WGS sequence"/>
</dbReference>
<dbReference type="InterPro" id="IPR033485">
    <property type="entry name" value="EMSY-LIKE_plant"/>
</dbReference>
<organism evidence="6 7">
    <name type="scientific">Castilleja foliolosa</name>
    <dbReference type="NCBI Taxonomy" id="1961234"/>
    <lineage>
        <taxon>Eukaryota</taxon>
        <taxon>Viridiplantae</taxon>
        <taxon>Streptophyta</taxon>
        <taxon>Embryophyta</taxon>
        <taxon>Tracheophyta</taxon>
        <taxon>Spermatophyta</taxon>
        <taxon>Magnoliopsida</taxon>
        <taxon>eudicotyledons</taxon>
        <taxon>Gunneridae</taxon>
        <taxon>Pentapetalae</taxon>
        <taxon>asterids</taxon>
        <taxon>lamiids</taxon>
        <taxon>Lamiales</taxon>
        <taxon>Orobanchaceae</taxon>
        <taxon>Pedicularideae</taxon>
        <taxon>Castillejinae</taxon>
        <taxon>Castilleja</taxon>
    </lineage>
</organism>
<evidence type="ECO:0000256" key="3">
    <source>
        <dbReference type="SAM" id="Coils"/>
    </source>
</evidence>
<dbReference type="AlphaFoldDB" id="A0ABD3C485"/>
<evidence type="ECO:0000313" key="7">
    <source>
        <dbReference type="Proteomes" id="UP001632038"/>
    </source>
</evidence>
<dbReference type="SUPFAM" id="SSF158639">
    <property type="entry name" value="ENT-like"/>
    <property type="match status" value="1"/>
</dbReference>
<accession>A0ABD3C485</accession>
<comment type="subcellular location">
    <subcellularLocation>
        <location evidence="1">Nucleus</location>
    </subcellularLocation>
</comment>
<comment type="caution">
    <text evidence="6">The sequence shown here is derived from an EMBL/GenBank/DDBJ whole genome shotgun (WGS) entry which is preliminary data.</text>
</comment>
<dbReference type="PANTHER" id="PTHR33432:SF28">
    <property type="entry name" value="PROTEIN EMSY-LIKE 4"/>
    <property type="match status" value="1"/>
</dbReference>
<sequence length="564" mass="62845">MDYEQHNSSGTDDDDLSPPHQNRTSKSDCICGNGRPSVMWSQILSVWKPGEDMEPLVHHLEKMAYSSVLRAFKARTDAISREKESLMRKLRKELRLSNEEHRDLLSTVTADDFIRRLRFCLCEGIITKTHLRELRQSTGRASLARNGTVSNAPSVVSRPPVGWLGCSSQSQRKEAKGPSFRPQPGICGAAQASHDALPSPPVSSSSLPTQSSGRPSPVHPQAMGPRNQPSSLAAKSGREDSETQIFPPVPGESGDKRVASGGHANGKGRSLIGRKVRTRWPDDIFYEAVIGEYNRVEDEYAFAYAEGTQSETWDWVILSEIHPDDIKWVCEEEPGDNNARDYGKGLGKAAAAYFYDIIYTWLLPYLKGYEDVVADGNCGYRCVSHIVKLGNQSKWHEVRSDLLRELQENGLIYGNIYGFNELAKIINNVSWWNQEDEAEAPEINWMTLHDVGFAIANKYNAVVVGLSGKNSTTFLPTRFPEGVTAVAQEIWILCHAPTKHFISLTMSDDSPIPPICRLWGHHRADNVAHLEGLLEGRIQKWSFSVGLAPGVLFGDRRSTTNIEY</sequence>
<evidence type="ECO:0000256" key="1">
    <source>
        <dbReference type="ARBA" id="ARBA00004123"/>
    </source>
</evidence>
<feature type="region of interest" description="Disordered" evidence="4">
    <location>
        <begin position="1"/>
        <end position="28"/>
    </location>
</feature>
<feature type="domain" description="ENT" evidence="5">
    <location>
        <begin position="53"/>
        <end position="138"/>
    </location>
</feature>
<keyword evidence="2" id="KW-0539">Nucleus</keyword>
<feature type="region of interest" description="Disordered" evidence="4">
    <location>
        <begin position="150"/>
        <end position="270"/>
    </location>
</feature>
<keyword evidence="7" id="KW-1185">Reference proteome</keyword>
<evidence type="ECO:0000313" key="6">
    <source>
        <dbReference type="EMBL" id="KAL3624591.1"/>
    </source>
</evidence>
<evidence type="ECO:0000256" key="4">
    <source>
        <dbReference type="SAM" id="MobiDB-lite"/>
    </source>
</evidence>
<reference evidence="7" key="1">
    <citation type="journal article" date="2024" name="IScience">
        <title>Strigolactones Initiate the Formation of Haustorium-like Structures in Castilleja.</title>
        <authorList>
            <person name="Buerger M."/>
            <person name="Peterson D."/>
            <person name="Chory J."/>
        </authorList>
    </citation>
    <scope>NUCLEOTIDE SEQUENCE [LARGE SCALE GENOMIC DNA]</scope>
</reference>
<gene>
    <name evidence="6" type="ORF">CASFOL_031259</name>
</gene>
<dbReference type="GO" id="GO:0005634">
    <property type="term" value="C:nucleus"/>
    <property type="evidence" value="ECO:0007669"/>
    <property type="project" value="UniProtKB-SubCell"/>
</dbReference>
<dbReference type="SMART" id="SM01191">
    <property type="entry name" value="ENT"/>
    <property type="match status" value="1"/>
</dbReference>
<evidence type="ECO:0000259" key="5">
    <source>
        <dbReference type="PROSITE" id="PS51138"/>
    </source>
</evidence>
<keyword evidence="3" id="KW-0175">Coiled coil</keyword>
<dbReference type="Pfam" id="PF03735">
    <property type="entry name" value="ENT"/>
    <property type="match status" value="1"/>
</dbReference>
<name>A0ABD3C485_9LAMI</name>
<feature type="compositionally biased region" description="Low complexity" evidence="4">
    <location>
        <begin position="202"/>
        <end position="216"/>
    </location>
</feature>
<dbReference type="PANTHER" id="PTHR33432">
    <property type="entry name" value="PROTEIN EMSY-LIKE 4"/>
    <property type="match status" value="1"/>
</dbReference>
<feature type="compositionally biased region" description="Polar residues" evidence="4">
    <location>
        <begin position="1"/>
        <end position="10"/>
    </location>
</feature>
<dbReference type="InterPro" id="IPR005491">
    <property type="entry name" value="ENT_dom"/>
</dbReference>
<dbReference type="InterPro" id="IPR036142">
    <property type="entry name" value="ENT_dom-like_sf"/>
</dbReference>